<dbReference type="PANTHER" id="PTHR34322:SF2">
    <property type="entry name" value="TRANSPOSASE IS200-LIKE DOMAIN-CONTAINING PROTEIN"/>
    <property type="match status" value="1"/>
</dbReference>
<name>A0ABQ5YB28_9NEIS</name>
<dbReference type="Gene3D" id="3.30.70.1290">
    <property type="entry name" value="Transposase IS200-like"/>
    <property type="match status" value="1"/>
</dbReference>
<organism evidence="2 3">
    <name type="scientific">Chitinimonas prasina</name>
    <dbReference type="NCBI Taxonomy" id="1434937"/>
    <lineage>
        <taxon>Bacteria</taxon>
        <taxon>Pseudomonadati</taxon>
        <taxon>Pseudomonadota</taxon>
        <taxon>Betaproteobacteria</taxon>
        <taxon>Neisseriales</taxon>
        <taxon>Chitinibacteraceae</taxon>
        <taxon>Chitinimonas</taxon>
    </lineage>
</organism>
<dbReference type="PANTHER" id="PTHR34322">
    <property type="entry name" value="TRANSPOSASE, Y1_TNP DOMAIN-CONTAINING"/>
    <property type="match status" value="1"/>
</dbReference>
<gene>
    <name evidence="2" type="ORF">GCM10007907_00130</name>
</gene>
<keyword evidence="3" id="KW-1185">Reference proteome</keyword>
<dbReference type="SUPFAM" id="SSF143422">
    <property type="entry name" value="Transposase IS200-like"/>
    <property type="match status" value="1"/>
</dbReference>
<protein>
    <submittedName>
        <fullName evidence="2">Transposase</fullName>
    </submittedName>
</protein>
<evidence type="ECO:0000313" key="3">
    <source>
        <dbReference type="Proteomes" id="UP001156706"/>
    </source>
</evidence>
<comment type="caution">
    <text evidence="2">The sequence shown here is derived from an EMBL/GenBank/DDBJ whole genome shotgun (WGS) entry which is preliminary data.</text>
</comment>
<dbReference type="Proteomes" id="UP001156706">
    <property type="component" value="Unassembled WGS sequence"/>
</dbReference>
<accession>A0ABQ5YB28</accession>
<dbReference type="InterPro" id="IPR036515">
    <property type="entry name" value="Transposase_17_sf"/>
</dbReference>
<dbReference type="Pfam" id="PF01797">
    <property type="entry name" value="Y1_Tnp"/>
    <property type="match status" value="1"/>
</dbReference>
<sequence length="285" mass="32634">MARPLRLEFAGALYHITSRGDRREDIYLAEGDRREFLVLLGQVCERFNWRIHAYCLMTNHYHLVVETVEGNLSAGMRQLNGVYTQYFNRTHGRVGHVFQGRYKGILVERDSYLLELSRYVVLNPLRAGMVAELIDWPWSSYPAMVGETTPDWLEVKPLLASFGEEINQARERYCHFVAQGVGRSSPWGELRGQVFLGSDAFLDQMQVRLSQLASAASSLREIPRAQRRPVGKPLGWYAGQYPERNTAIVEAYRSGGYTLQEVAEYFGLHYASVSRIVSRNAKYKT</sequence>
<dbReference type="RefSeq" id="WP_284194387.1">
    <property type="nucleotide sequence ID" value="NZ_BSOG01000001.1"/>
</dbReference>
<evidence type="ECO:0000259" key="1">
    <source>
        <dbReference type="SMART" id="SM01321"/>
    </source>
</evidence>
<reference evidence="3" key="1">
    <citation type="journal article" date="2019" name="Int. J. Syst. Evol. Microbiol.">
        <title>The Global Catalogue of Microorganisms (GCM) 10K type strain sequencing project: providing services to taxonomists for standard genome sequencing and annotation.</title>
        <authorList>
            <consortium name="The Broad Institute Genomics Platform"/>
            <consortium name="The Broad Institute Genome Sequencing Center for Infectious Disease"/>
            <person name="Wu L."/>
            <person name="Ma J."/>
        </authorList>
    </citation>
    <scope>NUCLEOTIDE SEQUENCE [LARGE SCALE GENOMIC DNA]</scope>
    <source>
        <strain evidence="3">NBRC 110044</strain>
    </source>
</reference>
<dbReference type="InterPro" id="IPR002686">
    <property type="entry name" value="Transposase_17"/>
</dbReference>
<dbReference type="SMART" id="SM01321">
    <property type="entry name" value="Y1_Tnp"/>
    <property type="match status" value="1"/>
</dbReference>
<dbReference type="EMBL" id="BSOG01000001">
    <property type="protein sequence ID" value="GLR11223.1"/>
    <property type="molecule type" value="Genomic_DNA"/>
</dbReference>
<feature type="domain" description="Transposase IS200-like" evidence="1">
    <location>
        <begin position="9"/>
        <end position="123"/>
    </location>
</feature>
<proteinExistence type="predicted"/>
<evidence type="ECO:0000313" key="2">
    <source>
        <dbReference type="EMBL" id="GLR11223.1"/>
    </source>
</evidence>